<keyword evidence="1" id="KW-0732">Signal</keyword>
<evidence type="ECO:0000256" key="1">
    <source>
        <dbReference type="SAM" id="SignalP"/>
    </source>
</evidence>
<dbReference type="EMBL" id="JAHQCS010000163">
    <property type="protein sequence ID" value="MBU9714105.1"/>
    <property type="molecule type" value="Genomic_DNA"/>
</dbReference>
<feature type="chain" id="PRO_5045167945" evidence="1">
    <location>
        <begin position="27"/>
        <end position="77"/>
    </location>
</feature>
<keyword evidence="3" id="KW-1185">Reference proteome</keyword>
<accession>A0ABS6JL47</accession>
<evidence type="ECO:0000313" key="3">
    <source>
        <dbReference type="Proteomes" id="UP000784880"/>
    </source>
</evidence>
<evidence type="ECO:0000313" key="2">
    <source>
        <dbReference type="EMBL" id="MBU9714105.1"/>
    </source>
</evidence>
<reference evidence="2 3" key="1">
    <citation type="submission" date="2021-06" db="EMBL/GenBank/DDBJ databases">
        <title>Bacillus sp. RD4P76, an endophyte from a halophyte.</title>
        <authorList>
            <person name="Sun J.-Q."/>
        </authorList>
    </citation>
    <scope>NUCLEOTIDE SEQUENCE [LARGE SCALE GENOMIC DNA]</scope>
    <source>
        <strain evidence="2 3">CGMCC 1.15917</strain>
    </source>
</reference>
<dbReference type="Proteomes" id="UP000784880">
    <property type="component" value="Unassembled WGS sequence"/>
</dbReference>
<sequence length="77" mass="8904">MKKISKVICTAMVLAMLTITPTVSNAHHGGSSWQTHYTYYQCVHNAGYFKYEQQHRHIGTRQEFRTISTRVSPFCPQ</sequence>
<comment type="caution">
    <text evidence="2">The sequence shown here is derived from an EMBL/GenBank/DDBJ whole genome shotgun (WGS) entry which is preliminary data.</text>
</comment>
<proteinExistence type="predicted"/>
<protein>
    <submittedName>
        <fullName evidence="2">Uncharacterized protein</fullName>
    </submittedName>
</protein>
<dbReference type="RefSeq" id="WP_217068433.1">
    <property type="nucleotide sequence ID" value="NZ_JAHQCS010000163.1"/>
</dbReference>
<gene>
    <name evidence="2" type="ORF">KS419_20420</name>
</gene>
<name>A0ABS6JL47_9BACI</name>
<organism evidence="2 3">
    <name type="scientific">Evansella tamaricis</name>
    <dbReference type="NCBI Taxonomy" id="2069301"/>
    <lineage>
        <taxon>Bacteria</taxon>
        <taxon>Bacillati</taxon>
        <taxon>Bacillota</taxon>
        <taxon>Bacilli</taxon>
        <taxon>Bacillales</taxon>
        <taxon>Bacillaceae</taxon>
        <taxon>Evansella</taxon>
    </lineage>
</organism>
<feature type="signal peptide" evidence="1">
    <location>
        <begin position="1"/>
        <end position="26"/>
    </location>
</feature>